<protein>
    <submittedName>
        <fullName evidence="1">Uncharacterized protein</fullName>
    </submittedName>
</protein>
<name>A0A183P1Z9_9TREM</name>
<evidence type="ECO:0000313" key="1">
    <source>
        <dbReference type="EMBL" id="VDP44433.1"/>
    </source>
</evidence>
<accession>A0A183P1Z9</accession>
<dbReference type="EMBL" id="UZAL01028895">
    <property type="protein sequence ID" value="VDP44433.1"/>
    <property type="molecule type" value="Genomic_DNA"/>
</dbReference>
<dbReference type="AlphaFoldDB" id="A0A183P1Z9"/>
<dbReference type="Proteomes" id="UP000269396">
    <property type="component" value="Unassembled WGS sequence"/>
</dbReference>
<reference evidence="1 2" key="1">
    <citation type="submission" date="2018-11" db="EMBL/GenBank/DDBJ databases">
        <authorList>
            <consortium name="Pathogen Informatics"/>
        </authorList>
    </citation>
    <scope>NUCLEOTIDE SEQUENCE [LARGE SCALE GENOMIC DNA]</scope>
    <source>
        <strain>Denwood</strain>
        <strain evidence="2">Zambia</strain>
    </source>
</reference>
<evidence type="ECO:0000313" key="2">
    <source>
        <dbReference type="Proteomes" id="UP000269396"/>
    </source>
</evidence>
<sequence length="57" mass="6962">MGRRLTKSQHRFKKLVWLLPTYVTYSEGEISVYQLRDKYAVRQFVLFYFTAEKRGQQ</sequence>
<organism evidence="1 2">
    <name type="scientific">Schistosoma mattheei</name>
    <dbReference type="NCBI Taxonomy" id="31246"/>
    <lineage>
        <taxon>Eukaryota</taxon>
        <taxon>Metazoa</taxon>
        <taxon>Spiralia</taxon>
        <taxon>Lophotrochozoa</taxon>
        <taxon>Platyhelminthes</taxon>
        <taxon>Trematoda</taxon>
        <taxon>Digenea</taxon>
        <taxon>Strigeidida</taxon>
        <taxon>Schistosomatoidea</taxon>
        <taxon>Schistosomatidae</taxon>
        <taxon>Schistosoma</taxon>
    </lineage>
</organism>
<gene>
    <name evidence="1" type="ORF">SMTD_LOCUS8385</name>
</gene>
<keyword evidence="2" id="KW-1185">Reference proteome</keyword>
<proteinExistence type="predicted"/>